<dbReference type="EMBL" id="BDEQ01000001">
    <property type="protein sequence ID" value="GAT93896.1"/>
    <property type="molecule type" value="Genomic_DNA"/>
</dbReference>
<dbReference type="SUPFAM" id="SSF52058">
    <property type="entry name" value="L domain-like"/>
    <property type="match status" value="1"/>
</dbReference>
<dbReference type="VEuPathDB" id="AmoebaDB:EHI5A_143970"/>
<sequence length="844" mass="96556">MNILILLFIYNVLSSCELKYKLIYNLDAYEVFCPFPQFCQGNITIPSEHPENHKPVIRIGSNAFKNSLITMIEFPNSIIEIGNYSFYECKELIELNLPNSLQIIGNQAFYSCKKITQVILPNSVISIGNFVFGSCTGLKTVQLSESLTNLSAHCFADTGLISINFPPRINVINEYAFSGCTNLKNITFNSSPIIRKYALHTYSSTTIINMFGLYDFDEMSCSNINFNNLENETIYVTPSYQNNTFCGKNISIINEQVEYLCKEEEQNKCKEYYLIITSQDFYRNNINICFLINNKQMKFIYEHSQYYFVDCFNLTNKIKYYSYSSVTNGAFKVRYSSSLNNIVELIKIITSYCSSSNTQFILNQFGVSKHQYSDNLCSSGDSIIDVYSNGDIIDNERAIITPLNLQSHYIGTNSMYYSLPITKPILSSSNKYIFELISDSNARQYEYKNDHLYTFNSNISTFTPSNSLVQIAYGNECISQFNCTKDITKNQFIFTTSCVDSNAFRTIDDQIQLVKYSNKNCFKDSFEIAYSPSINGIILIGNQYYFIEVIKKDSSAETVYGIYSNSYIKTLSNICIQIGETSSFKYVYGFYGITESKLYYKTLYSNSAHCNGSFTYQIIDNFQLYPPQILTKGKIGYFLNSDLKCTLEGIEKGYLTKYFNIEQCVFHNTKYLIVKDQLVEYQYSNCNKNEGKKLIQTYSLNKCNEINEYIQEYVGFIITFNCSSKFTIGCLTCDSIECLSCSNNLFLKDNKCQNCSDMYGLDCISCDINTCLKCKTNKLLNGKCIIDNSSISPDTTKDNINVPKIICISLGVIGCFILIICTIVLIIKIRNKKKNFFTPFNKLK</sequence>
<evidence type="ECO:0000256" key="1">
    <source>
        <dbReference type="SAM" id="Phobius"/>
    </source>
</evidence>
<dbReference type="AlphaFoldDB" id="A0A5K1VK99"/>
<name>A0A5K1VK99_ENTHI</name>
<gene>
    <name evidence="3" type="ORF">CL6EHI_094080</name>
</gene>
<dbReference type="InterPro" id="IPR053139">
    <property type="entry name" value="Surface_bspA-like"/>
</dbReference>
<evidence type="ECO:0000313" key="3">
    <source>
        <dbReference type="EMBL" id="GAT93896.1"/>
    </source>
</evidence>
<protein>
    <submittedName>
        <fullName evidence="3">Leucine rich repeat protein bspa family</fullName>
    </submittedName>
</protein>
<keyword evidence="1" id="KW-1133">Transmembrane helix</keyword>
<dbReference type="OMA" id="CVDYNAF"/>
<dbReference type="VEuPathDB" id="AmoebaDB:EHI7A_102820"/>
<dbReference type="Pfam" id="PF13306">
    <property type="entry name" value="LRR_5"/>
    <property type="match status" value="1"/>
</dbReference>
<dbReference type="VEuPathDB" id="AmoebaDB:EHI8A_109730"/>
<reference evidence="3 4" key="1">
    <citation type="submission" date="2016-05" db="EMBL/GenBank/DDBJ databases">
        <title>First whole genome sequencing of Entamoeba histolytica HM1:IMSS-clone-6.</title>
        <authorList>
            <person name="Mukherjee Avik.K."/>
            <person name="Izumyama S."/>
            <person name="Nakada-Tsukui K."/>
            <person name="Nozaki T."/>
        </authorList>
    </citation>
    <scope>NUCLEOTIDE SEQUENCE [LARGE SCALE GENOMIC DNA]</scope>
    <source>
        <strain evidence="3 4">HM1:IMSS clone 6</strain>
    </source>
</reference>
<evidence type="ECO:0000313" key="4">
    <source>
        <dbReference type="Proteomes" id="UP000078387"/>
    </source>
</evidence>
<keyword evidence="2" id="KW-0732">Signal</keyword>
<keyword evidence="1" id="KW-0812">Transmembrane</keyword>
<feature type="transmembrane region" description="Helical" evidence="1">
    <location>
        <begin position="808"/>
        <end position="827"/>
    </location>
</feature>
<dbReference type="VEuPathDB" id="AmoebaDB:EHI_094080"/>
<proteinExistence type="predicted"/>
<dbReference type="InterPro" id="IPR032675">
    <property type="entry name" value="LRR_dom_sf"/>
</dbReference>
<accession>A0A5K1VK99</accession>
<organism evidence="3 4">
    <name type="scientific">Entamoeba histolytica</name>
    <dbReference type="NCBI Taxonomy" id="5759"/>
    <lineage>
        <taxon>Eukaryota</taxon>
        <taxon>Amoebozoa</taxon>
        <taxon>Evosea</taxon>
        <taxon>Archamoebae</taxon>
        <taxon>Mastigamoebida</taxon>
        <taxon>Entamoebidae</taxon>
        <taxon>Entamoeba</taxon>
    </lineage>
</organism>
<evidence type="ECO:0000256" key="2">
    <source>
        <dbReference type="SAM" id="SignalP"/>
    </source>
</evidence>
<dbReference type="PANTHER" id="PTHR45661">
    <property type="entry name" value="SURFACE ANTIGEN"/>
    <property type="match status" value="1"/>
</dbReference>
<dbReference type="VEuPathDB" id="AmoebaDB:KM1_181260"/>
<feature type="signal peptide" evidence="2">
    <location>
        <begin position="1"/>
        <end position="15"/>
    </location>
</feature>
<feature type="chain" id="PRO_5023846241" evidence="2">
    <location>
        <begin position="16"/>
        <end position="844"/>
    </location>
</feature>
<dbReference type="Gene3D" id="3.80.10.10">
    <property type="entry name" value="Ribonuclease Inhibitor"/>
    <property type="match status" value="1"/>
</dbReference>
<comment type="caution">
    <text evidence="3">The sequence shown here is derived from an EMBL/GenBank/DDBJ whole genome shotgun (WGS) entry which is preliminary data.</text>
</comment>
<keyword evidence="1" id="KW-0472">Membrane</keyword>
<dbReference type="PANTHER" id="PTHR45661:SF3">
    <property type="entry name" value="IG-LIKE DOMAIN-CONTAINING PROTEIN"/>
    <property type="match status" value="1"/>
</dbReference>
<dbReference type="Proteomes" id="UP000078387">
    <property type="component" value="Unassembled WGS sequence"/>
</dbReference>
<dbReference type="InterPro" id="IPR026906">
    <property type="entry name" value="LRR_5"/>
</dbReference>